<dbReference type="Proteomes" id="UP001500002">
    <property type="component" value="Unassembled WGS sequence"/>
</dbReference>
<keyword evidence="4" id="KW-1185">Reference proteome</keyword>
<feature type="region of interest" description="Disordered" evidence="1">
    <location>
        <begin position="26"/>
        <end position="86"/>
    </location>
</feature>
<evidence type="ECO:0000313" key="4">
    <source>
        <dbReference type="Proteomes" id="UP001500002"/>
    </source>
</evidence>
<sequence>MSFARESSAVAAGVALVFVLSGCAGGAGAPSSSEELNQDRVTRQTSGDTSAADMQGHRLAEYAAAHAAAVEPSGDRPSAAEAQGDRLTEYAAARAAADRIAE</sequence>
<reference evidence="4" key="1">
    <citation type="journal article" date="2019" name="Int. J. Syst. Evol. Microbiol.">
        <title>The Global Catalogue of Microorganisms (GCM) 10K type strain sequencing project: providing services to taxonomists for standard genome sequencing and annotation.</title>
        <authorList>
            <consortium name="The Broad Institute Genomics Platform"/>
            <consortium name="The Broad Institute Genome Sequencing Center for Infectious Disease"/>
            <person name="Wu L."/>
            <person name="Ma J."/>
        </authorList>
    </citation>
    <scope>NUCLEOTIDE SEQUENCE [LARGE SCALE GENOMIC DNA]</scope>
    <source>
        <strain evidence="4">JCM 14322</strain>
    </source>
</reference>
<name>A0ABP4Y2A0_9MICO</name>
<evidence type="ECO:0000256" key="2">
    <source>
        <dbReference type="SAM" id="SignalP"/>
    </source>
</evidence>
<proteinExistence type="predicted"/>
<dbReference type="RefSeq" id="WP_344292150.1">
    <property type="nucleotide sequence ID" value="NZ_BAAANJ010000001.1"/>
</dbReference>
<evidence type="ECO:0000313" key="3">
    <source>
        <dbReference type="EMBL" id="GAA1796687.1"/>
    </source>
</evidence>
<keyword evidence="2" id="KW-0732">Signal</keyword>
<organism evidence="3 4">
    <name type="scientific">Agromyces neolithicus</name>
    <dbReference type="NCBI Taxonomy" id="269420"/>
    <lineage>
        <taxon>Bacteria</taxon>
        <taxon>Bacillati</taxon>
        <taxon>Actinomycetota</taxon>
        <taxon>Actinomycetes</taxon>
        <taxon>Micrococcales</taxon>
        <taxon>Microbacteriaceae</taxon>
        <taxon>Agromyces</taxon>
    </lineage>
</organism>
<dbReference type="EMBL" id="BAAANJ010000001">
    <property type="protein sequence ID" value="GAA1796687.1"/>
    <property type="molecule type" value="Genomic_DNA"/>
</dbReference>
<dbReference type="PROSITE" id="PS51257">
    <property type="entry name" value="PROKAR_LIPOPROTEIN"/>
    <property type="match status" value="1"/>
</dbReference>
<accession>A0ABP4Y2A0</accession>
<comment type="caution">
    <text evidence="3">The sequence shown here is derived from an EMBL/GenBank/DDBJ whole genome shotgun (WGS) entry which is preliminary data.</text>
</comment>
<feature type="signal peptide" evidence="2">
    <location>
        <begin position="1"/>
        <end position="26"/>
    </location>
</feature>
<protein>
    <submittedName>
        <fullName evidence="3">Uncharacterized protein</fullName>
    </submittedName>
</protein>
<gene>
    <name evidence="3" type="ORF">GCM10009749_00080</name>
</gene>
<feature type="chain" id="PRO_5045627579" evidence="2">
    <location>
        <begin position="27"/>
        <end position="102"/>
    </location>
</feature>
<evidence type="ECO:0000256" key="1">
    <source>
        <dbReference type="SAM" id="MobiDB-lite"/>
    </source>
</evidence>